<dbReference type="RefSeq" id="WP_250752559.1">
    <property type="nucleotide sequence ID" value="NZ_CP098401.1"/>
</dbReference>
<name>A0ABY4TW06_9SPHN</name>
<accession>A0ABY4TW06</accession>
<sequence length="333" mass="36166">MPITSKTRRPKPERPCIYDEITQAIIADLEAGRFPWAQPWGSSGVAARLGLPRNAASARAYSGINILILWGAAVARGFSCQSWLTFRQALALGGNVRKGERGTTVVYADRFEPKHDAVSTPNGEPQTIHFLKRFTVFSTDQCEGLPERPATVPSPLPEGLIAPTVQALISASGADLRMGGDQAFYSPTIDFVQVPRPEAFFHPIDWHRTALHELGHWTGHRSRLNRDQQGRFGTSGYAREELVAELCAAFCCATLGIRPTVRHADYLGGWLDVLREDSRAIVRAASAASKAADILLGFVPDAMAFVAPAGLPARARYASALGEEEEGEIFVTG</sequence>
<feature type="domain" description="Polyvalent protein metallopeptidase" evidence="2">
    <location>
        <begin position="164"/>
        <end position="286"/>
    </location>
</feature>
<feature type="domain" description="N-terminal" evidence="1">
    <location>
        <begin position="17"/>
        <end position="137"/>
    </location>
</feature>
<dbReference type="InterPro" id="IPR017113">
    <property type="entry name" value="Antirestriction_ArdC"/>
</dbReference>
<dbReference type="Pfam" id="PF18818">
    <property type="entry name" value="MPTase-PolyVal"/>
    <property type="match status" value="1"/>
</dbReference>
<evidence type="ECO:0000313" key="4">
    <source>
        <dbReference type="Proteomes" id="UP001055580"/>
    </source>
</evidence>
<dbReference type="PIRSF" id="PIRSF037112">
    <property type="entry name" value="Antirestriction_ArdC"/>
    <property type="match status" value="1"/>
</dbReference>
<evidence type="ECO:0000313" key="3">
    <source>
        <dbReference type="EMBL" id="URW75901.1"/>
    </source>
</evidence>
<protein>
    <submittedName>
        <fullName evidence="3">Zincin-like metallopeptidase domain-containing protein</fullName>
    </submittedName>
</protein>
<dbReference type="InterPro" id="IPR013610">
    <property type="entry name" value="ArdC_N"/>
</dbReference>
<gene>
    <name evidence="3" type="ORF">M9980_01320</name>
</gene>
<reference evidence="3" key="1">
    <citation type="submission" date="2022-05" db="EMBL/GenBank/DDBJ databases">
        <title>Sphingomonas sp. strain RMG20 Genome sequencing and assembly.</title>
        <authorList>
            <person name="Kim I."/>
        </authorList>
    </citation>
    <scope>NUCLEOTIDE SEQUENCE</scope>
    <source>
        <strain evidence="3">RMG20</strain>
    </source>
</reference>
<dbReference type="EMBL" id="CP098401">
    <property type="protein sequence ID" value="URW75901.1"/>
    <property type="molecule type" value="Genomic_DNA"/>
</dbReference>
<keyword evidence="4" id="KW-1185">Reference proteome</keyword>
<evidence type="ECO:0000259" key="2">
    <source>
        <dbReference type="Pfam" id="PF18818"/>
    </source>
</evidence>
<evidence type="ECO:0000259" key="1">
    <source>
        <dbReference type="Pfam" id="PF08401"/>
    </source>
</evidence>
<organism evidence="3 4">
    <name type="scientific">Sphingomonas donggukensis</name>
    <dbReference type="NCBI Taxonomy" id="2949093"/>
    <lineage>
        <taxon>Bacteria</taxon>
        <taxon>Pseudomonadati</taxon>
        <taxon>Pseudomonadota</taxon>
        <taxon>Alphaproteobacteria</taxon>
        <taxon>Sphingomonadales</taxon>
        <taxon>Sphingomonadaceae</taxon>
        <taxon>Sphingomonas</taxon>
    </lineage>
</organism>
<dbReference type="Pfam" id="PF08401">
    <property type="entry name" value="ArdcN"/>
    <property type="match status" value="1"/>
</dbReference>
<dbReference type="InterPro" id="IPR041459">
    <property type="entry name" value="MPTase-PolyVal"/>
</dbReference>
<proteinExistence type="predicted"/>
<dbReference type="Proteomes" id="UP001055580">
    <property type="component" value="Chromosome"/>
</dbReference>